<dbReference type="PROSITE" id="PS00622">
    <property type="entry name" value="HTH_LUXR_1"/>
    <property type="match status" value="1"/>
</dbReference>
<evidence type="ECO:0000256" key="5">
    <source>
        <dbReference type="PROSITE-ProRule" id="PRU00169"/>
    </source>
</evidence>
<reference evidence="7" key="1">
    <citation type="submission" date="2018-08" db="EMBL/GenBank/DDBJ databases">
        <authorList>
            <person name="Hornung B."/>
        </authorList>
    </citation>
    <scope>NUCLEOTIDE SEQUENCE [LARGE SCALE GENOMIC DNA]</scope>
</reference>
<keyword evidence="3" id="KW-0238">DNA-binding</keyword>
<dbReference type="EMBL" id="UNQJ01000001">
    <property type="protein sequence ID" value="SYZ32241.1"/>
    <property type="molecule type" value="Genomic_DNA"/>
</dbReference>
<accession>A0A383S3I0</accession>
<comment type="caution">
    <text evidence="5">Lacks conserved residue(s) required for the propagation of feature annotation.</text>
</comment>
<keyword evidence="4" id="KW-0804">Transcription</keyword>
<dbReference type="SMART" id="SM00448">
    <property type="entry name" value="REC"/>
    <property type="match status" value="1"/>
</dbReference>
<evidence type="ECO:0000256" key="3">
    <source>
        <dbReference type="ARBA" id="ARBA00023125"/>
    </source>
</evidence>
<dbReference type="InterPro" id="IPR039420">
    <property type="entry name" value="WalR-like"/>
</dbReference>
<dbReference type="PROSITE" id="PS50110">
    <property type="entry name" value="RESPONSE_REGULATORY"/>
    <property type="match status" value="1"/>
</dbReference>
<dbReference type="GO" id="GO:0000160">
    <property type="term" value="P:phosphorelay signal transduction system"/>
    <property type="evidence" value="ECO:0007669"/>
    <property type="project" value="InterPro"/>
</dbReference>
<proteinExistence type="predicted"/>
<dbReference type="PRINTS" id="PR00038">
    <property type="entry name" value="HTHLUXR"/>
</dbReference>
<dbReference type="AlphaFoldDB" id="A0A383S3I0"/>
<dbReference type="InterPro" id="IPR000792">
    <property type="entry name" value="Tscrpt_reg_LuxR_C"/>
</dbReference>
<sequence>MVVDEHEIIRRGVDAILSDSLGVSFVGEARSVAGAVRLAPCLAPQIILVALRLPDGTGLDLIAQLRDVLPGVHFIVLTSVNDDEAKREALMGGASAYLHKSLRAVEMVSVIKGVAAGRAVAGQKLPARSGSTDLTANLTPTERRILESIGEGLSNREIGARMGIAEKTVKNHITSLLAKMGLRRRTQAATWIATRHALSWRR</sequence>
<name>A0A383S3I0_9ACTN</name>
<evidence type="ECO:0000256" key="4">
    <source>
        <dbReference type="ARBA" id="ARBA00023163"/>
    </source>
</evidence>
<dbReference type="CDD" id="cd17535">
    <property type="entry name" value="REC_NarL-like"/>
    <property type="match status" value="1"/>
</dbReference>
<dbReference type="SMART" id="SM00421">
    <property type="entry name" value="HTH_LUXR"/>
    <property type="match status" value="1"/>
</dbReference>
<dbReference type="PANTHER" id="PTHR43214">
    <property type="entry name" value="TWO-COMPONENT RESPONSE REGULATOR"/>
    <property type="match status" value="1"/>
</dbReference>
<dbReference type="Pfam" id="PF00072">
    <property type="entry name" value="Response_reg"/>
    <property type="match status" value="1"/>
</dbReference>
<dbReference type="GO" id="GO:0003677">
    <property type="term" value="F:DNA binding"/>
    <property type="evidence" value="ECO:0007669"/>
    <property type="project" value="UniProtKB-KW"/>
</dbReference>
<keyword evidence="1" id="KW-0597">Phosphoprotein</keyword>
<keyword evidence="7" id="KW-1185">Reference proteome</keyword>
<dbReference type="InterPro" id="IPR016032">
    <property type="entry name" value="Sig_transdc_resp-reg_C-effctor"/>
</dbReference>
<gene>
    <name evidence="6" type="ORF">PROPAUS_0116</name>
</gene>
<dbReference type="PROSITE" id="PS50043">
    <property type="entry name" value="HTH_LUXR_2"/>
    <property type="match status" value="1"/>
</dbReference>
<evidence type="ECO:0000256" key="2">
    <source>
        <dbReference type="ARBA" id="ARBA00023015"/>
    </source>
</evidence>
<evidence type="ECO:0000256" key="1">
    <source>
        <dbReference type="ARBA" id="ARBA00022553"/>
    </source>
</evidence>
<dbReference type="Proteomes" id="UP000263928">
    <property type="component" value="Unassembled WGS sequence"/>
</dbReference>
<evidence type="ECO:0000313" key="7">
    <source>
        <dbReference type="Proteomes" id="UP000263928"/>
    </source>
</evidence>
<dbReference type="PANTHER" id="PTHR43214:SF24">
    <property type="entry name" value="TRANSCRIPTIONAL REGULATORY PROTEIN NARL-RELATED"/>
    <property type="match status" value="1"/>
</dbReference>
<dbReference type="InterPro" id="IPR058245">
    <property type="entry name" value="NreC/VraR/RcsB-like_REC"/>
</dbReference>
<dbReference type="SUPFAM" id="SSF52172">
    <property type="entry name" value="CheY-like"/>
    <property type="match status" value="1"/>
</dbReference>
<keyword evidence="2" id="KW-0805">Transcription regulation</keyword>
<protein>
    <submittedName>
        <fullName evidence="6">CheY-like superfamily</fullName>
    </submittedName>
</protein>
<organism evidence="6 7">
    <name type="scientific">Propionibacterium australiense</name>
    <dbReference type="NCBI Taxonomy" id="119981"/>
    <lineage>
        <taxon>Bacteria</taxon>
        <taxon>Bacillati</taxon>
        <taxon>Actinomycetota</taxon>
        <taxon>Actinomycetes</taxon>
        <taxon>Propionibacteriales</taxon>
        <taxon>Propionibacteriaceae</taxon>
        <taxon>Propionibacterium</taxon>
    </lineage>
</organism>
<dbReference type="GO" id="GO:0006355">
    <property type="term" value="P:regulation of DNA-templated transcription"/>
    <property type="evidence" value="ECO:0007669"/>
    <property type="project" value="InterPro"/>
</dbReference>
<dbReference type="SUPFAM" id="SSF46894">
    <property type="entry name" value="C-terminal effector domain of the bipartite response regulators"/>
    <property type="match status" value="1"/>
</dbReference>
<dbReference type="CDD" id="cd06170">
    <property type="entry name" value="LuxR_C_like"/>
    <property type="match status" value="1"/>
</dbReference>
<evidence type="ECO:0000313" key="6">
    <source>
        <dbReference type="EMBL" id="SYZ32241.1"/>
    </source>
</evidence>
<dbReference type="Gene3D" id="3.40.50.2300">
    <property type="match status" value="1"/>
</dbReference>
<dbReference type="InterPro" id="IPR011006">
    <property type="entry name" value="CheY-like_superfamily"/>
</dbReference>
<dbReference type="InterPro" id="IPR001789">
    <property type="entry name" value="Sig_transdc_resp-reg_receiver"/>
</dbReference>
<dbReference type="Pfam" id="PF00196">
    <property type="entry name" value="GerE"/>
    <property type="match status" value="1"/>
</dbReference>